<dbReference type="Proteomes" id="UP000198891">
    <property type="component" value="Unassembled WGS sequence"/>
</dbReference>
<dbReference type="EMBL" id="FNPZ01000007">
    <property type="protein sequence ID" value="SDZ52059.1"/>
    <property type="molecule type" value="Genomic_DNA"/>
</dbReference>
<accession>A0A1H3TRU7</accession>
<protein>
    <recommendedName>
        <fullName evidence="4">EcsC protein family protein</fullName>
    </recommendedName>
</protein>
<evidence type="ECO:0008006" key="4">
    <source>
        <dbReference type="Google" id="ProtNLM"/>
    </source>
</evidence>
<evidence type="ECO:0000313" key="2">
    <source>
        <dbReference type="EMBL" id="SDZ52059.1"/>
    </source>
</evidence>
<reference evidence="2 3" key="1">
    <citation type="submission" date="2016-10" db="EMBL/GenBank/DDBJ databases">
        <authorList>
            <person name="de Groot N.N."/>
        </authorList>
    </citation>
    <scope>NUCLEOTIDE SEQUENCE [LARGE SCALE GENOMIC DNA]</scope>
    <source>
        <strain evidence="2 3">CGMCC 4.3491</strain>
    </source>
</reference>
<dbReference type="STRING" id="381665.SAMN05216554_4365"/>
<feature type="region of interest" description="Disordered" evidence="1">
    <location>
        <begin position="231"/>
        <end position="282"/>
    </location>
</feature>
<proteinExistence type="predicted"/>
<dbReference type="AlphaFoldDB" id="A0A1H3TRU7"/>
<organism evidence="2 3">
    <name type="scientific">Herbiconiux ginsengi</name>
    <dbReference type="NCBI Taxonomy" id="381665"/>
    <lineage>
        <taxon>Bacteria</taxon>
        <taxon>Bacillati</taxon>
        <taxon>Actinomycetota</taxon>
        <taxon>Actinomycetes</taxon>
        <taxon>Micrococcales</taxon>
        <taxon>Microbacteriaceae</taxon>
        <taxon>Herbiconiux</taxon>
    </lineage>
</organism>
<sequence>MSSRLERNIDRLLSIHRPVVLAHLRSIRRLHPDASPEQLLVILERRYVTAVTSGGAAVGASSMLPFVGTGISLGLSAVETAGFLETTALFAQSVTEVHGIAVDDPDRARALVMTLLMGKAGSDLLKQMAGQATGGVSRNAYWGQVVTSSLPQFVVGPVADQLRNVFVKRFAVGQGANVVGRAIPFGIGAAIGGVGNLMLGRTVIQSARTAFGAPPFTFPMELAITVKAPKAVSDKREKGQKKAGKGERKGISKLVPSRKRTEITEAPGPRDGSVTELPDIRI</sequence>
<evidence type="ECO:0000256" key="1">
    <source>
        <dbReference type="SAM" id="MobiDB-lite"/>
    </source>
</evidence>
<dbReference type="RefSeq" id="WP_175494495.1">
    <property type="nucleotide sequence ID" value="NZ_FNPZ01000007.1"/>
</dbReference>
<name>A0A1H3TRU7_9MICO</name>
<evidence type="ECO:0000313" key="3">
    <source>
        <dbReference type="Proteomes" id="UP000198891"/>
    </source>
</evidence>
<gene>
    <name evidence="2" type="ORF">SAMN05216554_4365</name>
</gene>
<keyword evidence="3" id="KW-1185">Reference proteome</keyword>